<evidence type="ECO:0000313" key="1">
    <source>
        <dbReference type="EnsemblPlants" id="OB10G14730.1"/>
    </source>
</evidence>
<organism evidence="1">
    <name type="scientific">Oryza brachyantha</name>
    <name type="common">malo sina</name>
    <dbReference type="NCBI Taxonomy" id="4533"/>
    <lineage>
        <taxon>Eukaryota</taxon>
        <taxon>Viridiplantae</taxon>
        <taxon>Streptophyta</taxon>
        <taxon>Embryophyta</taxon>
        <taxon>Tracheophyta</taxon>
        <taxon>Spermatophyta</taxon>
        <taxon>Magnoliopsida</taxon>
        <taxon>Liliopsida</taxon>
        <taxon>Poales</taxon>
        <taxon>Poaceae</taxon>
        <taxon>BOP clade</taxon>
        <taxon>Oryzoideae</taxon>
        <taxon>Oryzeae</taxon>
        <taxon>Oryzinae</taxon>
        <taxon>Oryza</taxon>
    </lineage>
</organism>
<dbReference type="HOGENOM" id="CLU_2267893_0_0_1"/>
<proteinExistence type="predicted"/>
<accession>J3N1S5</accession>
<reference evidence="1" key="1">
    <citation type="journal article" date="2013" name="Nat. Commun.">
        <title>Whole-genome sequencing of Oryza brachyantha reveals mechanisms underlying Oryza genome evolution.</title>
        <authorList>
            <person name="Chen J."/>
            <person name="Huang Q."/>
            <person name="Gao D."/>
            <person name="Wang J."/>
            <person name="Lang Y."/>
            <person name="Liu T."/>
            <person name="Li B."/>
            <person name="Bai Z."/>
            <person name="Luis Goicoechea J."/>
            <person name="Liang C."/>
            <person name="Chen C."/>
            <person name="Zhang W."/>
            <person name="Sun S."/>
            <person name="Liao Y."/>
            <person name="Zhang X."/>
            <person name="Yang L."/>
            <person name="Song C."/>
            <person name="Wang M."/>
            <person name="Shi J."/>
            <person name="Liu G."/>
            <person name="Liu J."/>
            <person name="Zhou H."/>
            <person name="Zhou W."/>
            <person name="Yu Q."/>
            <person name="An N."/>
            <person name="Chen Y."/>
            <person name="Cai Q."/>
            <person name="Wang B."/>
            <person name="Liu B."/>
            <person name="Min J."/>
            <person name="Huang Y."/>
            <person name="Wu H."/>
            <person name="Li Z."/>
            <person name="Zhang Y."/>
            <person name="Yin Y."/>
            <person name="Song W."/>
            <person name="Jiang J."/>
            <person name="Jackson S.A."/>
            <person name="Wing R.A."/>
            <person name="Wang J."/>
            <person name="Chen M."/>
        </authorList>
    </citation>
    <scope>NUCLEOTIDE SEQUENCE [LARGE SCALE GENOMIC DNA]</scope>
    <source>
        <strain evidence="1">cv. IRGC 101232</strain>
    </source>
</reference>
<evidence type="ECO:0000313" key="2">
    <source>
        <dbReference type="Proteomes" id="UP000006038"/>
    </source>
</evidence>
<name>J3N1S5_ORYBR</name>
<keyword evidence="2" id="KW-1185">Reference proteome</keyword>
<dbReference type="AlphaFoldDB" id="J3N1S5"/>
<protein>
    <submittedName>
        <fullName evidence="1">Uncharacterized protein</fullName>
    </submittedName>
</protein>
<dbReference type="Proteomes" id="UP000006038">
    <property type="component" value="Chromosome 10"/>
</dbReference>
<reference evidence="1" key="2">
    <citation type="submission" date="2013-04" db="UniProtKB">
        <authorList>
            <consortium name="EnsemblPlants"/>
        </authorList>
    </citation>
    <scope>IDENTIFICATION</scope>
</reference>
<dbReference type="Gramene" id="OB10G14730.1">
    <property type="protein sequence ID" value="OB10G14730.1"/>
    <property type="gene ID" value="OB10G14730"/>
</dbReference>
<sequence>MYCNLSSWRSKMALRLFLAECKMQPFCIISIDKSWKAGRLFLSSDCQLFYLQFAMTSNLQMHPFRPVLIVNYSPHVQNACMFVIPQFSEKPQSNCMNNVNHLH</sequence>
<dbReference type="EnsemblPlants" id="OB10G14730.1">
    <property type="protein sequence ID" value="OB10G14730.1"/>
    <property type="gene ID" value="OB10G14730"/>
</dbReference>